<feature type="chain" id="PRO_5045577468" evidence="1">
    <location>
        <begin position="33"/>
        <end position="754"/>
    </location>
</feature>
<dbReference type="PANTHER" id="PTHR47495:SF2">
    <property type="entry name" value="ALDEHYDE DEHYDROGENASE"/>
    <property type="match status" value="1"/>
</dbReference>
<dbReference type="RefSeq" id="WP_395417017.1">
    <property type="nucleotide sequence ID" value="NZ_JBIPKE010000015.1"/>
</dbReference>
<feature type="domain" description="Aldehyde oxidase/xanthine dehydrogenase a/b hammerhead" evidence="2">
    <location>
        <begin position="212"/>
        <end position="307"/>
    </location>
</feature>
<keyword evidence="4" id="KW-1185">Reference proteome</keyword>
<dbReference type="PROSITE" id="PS51318">
    <property type="entry name" value="TAT"/>
    <property type="match status" value="1"/>
</dbReference>
<sequence length="754" mass="82658">MTLLKTKVGRRAFIKTSALAGGGLMISFSWLASCGPGTKEAEVLAMPDEWFDLNAYLKIGENGVTTIMCPNPEFGQNVKTSMPMIVAEELDMDWEKVIVEMAPFNTSLYDRQFTGGSQGIRRSWNVLRMAGATARQMLKQAAANAWGVPLEEITTASATVKHEASGQSATYGELVSAASKLPTPAEVQLKEVKDFTIVGNSKKNVDARKIVTGTPMYSLDINQEGMLTAMIVHPPAFGMKLKSFNADSVKDMPGIKEVFSFKTFQDDYVQNYFDTNTFPELVAIVGNSTWEVMNAKKALQAEWEPFDSYSFSVDAFGNKQTREVPAGLENSDSHLTAMQERASGPCTLLRKDGDPDKAFSSAAKVIERTYTAPFLAHNPMEPINCVADVTAERAIISAPIQAPELIEGTLSARLGLPLDKIEIVMTRMGGGFGRRAYGHYMVEAAVISQKVNRPVKLVYMREDDMTFGVYRPTYMATYRAALDENNQLVAYHVKAGGIPESPLGRGAANRFPAGAVDHYLAEEWSVNSNITIGAFRAPRSNFLGGAEQSFLDEVAEAAGQDPIQFRLDLLTRAKHNPVGEQNDYEADRYAGVLELVRDQSNWSQPQPGVHRGVAAYFCHNSYAAHVLELSRENGKLKVKKVTCALDCGIVVNPDAAANMAEGAIIDGIGNAFYGEMTFRNGVPEKTNFDRYRMIRMNEAPESIDVHFVKNEIDPTGLGEPPFPPIFGAVANALYKSSGKRYYHQPFLKEGVALG</sequence>
<dbReference type="Pfam" id="PF02738">
    <property type="entry name" value="MoCoBD_1"/>
    <property type="match status" value="1"/>
</dbReference>
<dbReference type="Gene3D" id="3.30.365.10">
    <property type="entry name" value="Aldehyde oxidase/xanthine dehydrogenase, molybdopterin binding domain"/>
    <property type="match status" value="4"/>
</dbReference>
<dbReference type="SUPFAM" id="SSF54665">
    <property type="entry name" value="CO dehydrogenase molybdoprotein N-domain-like"/>
    <property type="match status" value="1"/>
</dbReference>
<dbReference type="Proteomes" id="UP001610063">
    <property type="component" value="Unassembled WGS sequence"/>
</dbReference>
<organism evidence="3 4">
    <name type="scientific">Marinoscillum luteum</name>
    <dbReference type="NCBI Taxonomy" id="861051"/>
    <lineage>
        <taxon>Bacteria</taxon>
        <taxon>Pseudomonadati</taxon>
        <taxon>Bacteroidota</taxon>
        <taxon>Cytophagia</taxon>
        <taxon>Cytophagales</taxon>
        <taxon>Reichenbachiellaceae</taxon>
        <taxon>Marinoscillum</taxon>
    </lineage>
</organism>
<evidence type="ECO:0000259" key="2">
    <source>
        <dbReference type="SMART" id="SM01008"/>
    </source>
</evidence>
<evidence type="ECO:0000313" key="4">
    <source>
        <dbReference type="Proteomes" id="UP001610063"/>
    </source>
</evidence>
<protein>
    <submittedName>
        <fullName evidence="3">Molybdopterin cofactor-binding domain-containing protein</fullName>
    </submittedName>
</protein>
<dbReference type="InterPro" id="IPR006311">
    <property type="entry name" value="TAT_signal"/>
</dbReference>
<keyword evidence="1" id="KW-0732">Signal</keyword>
<evidence type="ECO:0000256" key="1">
    <source>
        <dbReference type="SAM" id="SignalP"/>
    </source>
</evidence>
<dbReference type="SUPFAM" id="SSF56003">
    <property type="entry name" value="Molybdenum cofactor-binding domain"/>
    <property type="match status" value="2"/>
</dbReference>
<dbReference type="Pfam" id="PF20256">
    <property type="entry name" value="MoCoBD_2"/>
    <property type="match status" value="2"/>
</dbReference>
<dbReference type="InterPro" id="IPR036856">
    <property type="entry name" value="Ald_Oxase/Xan_DH_a/b_sf"/>
</dbReference>
<feature type="signal peptide" evidence="1">
    <location>
        <begin position="1"/>
        <end position="32"/>
    </location>
</feature>
<dbReference type="InterPro" id="IPR008274">
    <property type="entry name" value="AldOxase/xan_DH_MoCoBD1"/>
</dbReference>
<dbReference type="PROSITE" id="PS51257">
    <property type="entry name" value="PROKAR_LIPOPROTEIN"/>
    <property type="match status" value="1"/>
</dbReference>
<reference evidence="3 4" key="1">
    <citation type="journal article" date="2013" name="Int. J. Syst. Evol. Microbiol.">
        <title>Marinoscillum luteum sp. nov., isolated from marine sediment.</title>
        <authorList>
            <person name="Cha I.T."/>
            <person name="Park S.J."/>
            <person name="Kim S.J."/>
            <person name="Kim J.G."/>
            <person name="Jung M.Y."/>
            <person name="Shin K.S."/>
            <person name="Kwon K.K."/>
            <person name="Yang S.H."/>
            <person name="Seo Y.S."/>
            <person name="Rhee S.K."/>
        </authorList>
    </citation>
    <scope>NUCLEOTIDE SEQUENCE [LARGE SCALE GENOMIC DNA]</scope>
    <source>
        <strain evidence="3 4">KCTC 23939</strain>
    </source>
</reference>
<dbReference type="PIRSF" id="PIRSF036389">
    <property type="entry name" value="IOR_B"/>
    <property type="match status" value="1"/>
</dbReference>
<dbReference type="SMART" id="SM01008">
    <property type="entry name" value="Ald_Xan_dh_C"/>
    <property type="match status" value="1"/>
</dbReference>
<dbReference type="EMBL" id="JBIPKE010000015">
    <property type="protein sequence ID" value="MFH6983454.1"/>
    <property type="molecule type" value="Genomic_DNA"/>
</dbReference>
<comment type="caution">
    <text evidence="3">The sequence shown here is derived from an EMBL/GenBank/DDBJ whole genome shotgun (WGS) entry which is preliminary data.</text>
</comment>
<dbReference type="InterPro" id="IPR000674">
    <property type="entry name" value="Ald_Oxase/Xan_DH_a/b"/>
</dbReference>
<dbReference type="InterPro" id="IPR052516">
    <property type="entry name" value="N-heterocyclic_Hydroxylase"/>
</dbReference>
<dbReference type="PANTHER" id="PTHR47495">
    <property type="entry name" value="ALDEHYDE DEHYDROGENASE"/>
    <property type="match status" value="1"/>
</dbReference>
<evidence type="ECO:0000313" key="3">
    <source>
        <dbReference type="EMBL" id="MFH6983454.1"/>
    </source>
</evidence>
<dbReference type="InterPro" id="IPR012368">
    <property type="entry name" value="OxRdtase_Mopterin-bd_su_IorB"/>
</dbReference>
<dbReference type="InterPro" id="IPR046867">
    <property type="entry name" value="AldOxase/xan_DH_MoCoBD2"/>
</dbReference>
<dbReference type="InterPro" id="IPR037165">
    <property type="entry name" value="AldOxase/xan_DH_Mopterin-bd_sf"/>
</dbReference>
<accession>A0ABW7N9N0</accession>
<name>A0ABW7N9N0_9BACT</name>
<gene>
    <name evidence="3" type="ORF">ACHKAR_08400</name>
</gene>
<proteinExistence type="predicted"/>
<dbReference type="Gene3D" id="3.90.1170.50">
    <property type="entry name" value="Aldehyde oxidase/xanthine dehydrogenase, a/b hammerhead"/>
    <property type="match status" value="1"/>
</dbReference>